<organism evidence="1">
    <name type="scientific">Candidatus Kentrum sp. SD</name>
    <dbReference type="NCBI Taxonomy" id="2126332"/>
    <lineage>
        <taxon>Bacteria</taxon>
        <taxon>Pseudomonadati</taxon>
        <taxon>Pseudomonadota</taxon>
        <taxon>Gammaproteobacteria</taxon>
        <taxon>Candidatus Kentrum</taxon>
    </lineage>
</organism>
<name>A0A451BKV4_9GAMM</name>
<dbReference type="SUPFAM" id="SSF88723">
    <property type="entry name" value="PIN domain-like"/>
    <property type="match status" value="1"/>
</dbReference>
<proteinExistence type="predicted"/>
<dbReference type="AlphaFoldDB" id="A0A451BKV4"/>
<evidence type="ECO:0000313" key="1">
    <source>
        <dbReference type="EMBL" id="VFK78932.1"/>
    </source>
</evidence>
<evidence type="ECO:0008006" key="2">
    <source>
        <dbReference type="Google" id="ProtNLM"/>
    </source>
</evidence>
<accession>A0A451BKV4</accession>
<sequence>MERRDRKQGEVLRDWLDWQVLPRFEGRIIAVDTTVARCCAGLHVPNRSAERDALIVATALVHGMTVATRNVADFTPMGARILNPWDKND</sequence>
<dbReference type="EMBL" id="CAADHB010000030">
    <property type="protein sequence ID" value="VFK78932.1"/>
    <property type="molecule type" value="Genomic_DNA"/>
</dbReference>
<dbReference type="Gene3D" id="3.40.50.1010">
    <property type="entry name" value="5'-nuclease"/>
    <property type="match status" value="1"/>
</dbReference>
<protein>
    <recommendedName>
        <fullName evidence="2">PIN domain-containing protein</fullName>
    </recommendedName>
</protein>
<reference evidence="1" key="1">
    <citation type="submission" date="2019-02" db="EMBL/GenBank/DDBJ databases">
        <authorList>
            <person name="Gruber-Vodicka R. H."/>
            <person name="Seah K. B. B."/>
        </authorList>
    </citation>
    <scope>NUCLEOTIDE SEQUENCE</scope>
    <source>
        <strain evidence="1">BECK_S127</strain>
    </source>
</reference>
<dbReference type="InterPro" id="IPR029060">
    <property type="entry name" value="PIN-like_dom_sf"/>
</dbReference>
<gene>
    <name evidence="1" type="ORF">BECKSD772D_GA0070982_10301</name>
</gene>